<name>A0A1H9T4U5_9BACI</name>
<dbReference type="InterPro" id="IPR036108">
    <property type="entry name" value="4pyrrol_syn_uPrphyn_synt_sf"/>
</dbReference>
<keyword evidence="12" id="KW-1185">Reference proteome</keyword>
<dbReference type="InterPro" id="IPR003754">
    <property type="entry name" value="4pyrrol_synth_uPrphyn_synth"/>
</dbReference>
<dbReference type="Pfam" id="PF02602">
    <property type="entry name" value="HEM4"/>
    <property type="match status" value="1"/>
</dbReference>
<keyword evidence="11" id="KW-0808">Transferase</keyword>
<protein>
    <recommendedName>
        <fullName evidence="7 9">Uroporphyrinogen-III synthase</fullName>
        <ecNumber evidence="3 9">4.2.1.75</ecNumber>
    </recommendedName>
</protein>
<evidence type="ECO:0000256" key="9">
    <source>
        <dbReference type="RuleBase" id="RU366031"/>
    </source>
</evidence>
<evidence type="ECO:0000256" key="3">
    <source>
        <dbReference type="ARBA" id="ARBA00013109"/>
    </source>
</evidence>
<organism evidence="11 12">
    <name type="scientific">Salipaludibacillus aurantiacus</name>
    <dbReference type="NCBI Taxonomy" id="1601833"/>
    <lineage>
        <taxon>Bacteria</taxon>
        <taxon>Bacillati</taxon>
        <taxon>Bacillota</taxon>
        <taxon>Bacilli</taxon>
        <taxon>Bacillales</taxon>
        <taxon>Bacillaceae</taxon>
    </lineage>
</organism>
<sequence length="258" mass="28890">MGTLQGLRIINTRAEHQAASLTEAIRQRGGISIEIPLIAIRPPNDRSQIKKEIASIHKSDWVIFTSVNSYRFTCEFLEEAGYNPGELLSTKKIAAVGRKTKDVLQIEGVKVDVCPEVFDADHLAEALINRASPEEIFFYPRSSLSRAALMDKIKAANRSIFDITVYETVTDRKNRKKLNSLIKNGEVDVVILTSPSAVESFFGQVDEQDAAEWSFTFAVIGRVTHEALSRYDVTNVLVPEEFTLDAVLDKIENDRKAF</sequence>
<dbReference type="RefSeq" id="WP_093049733.1">
    <property type="nucleotide sequence ID" value="NZ_FOGT01000005.1"/>
</dbReference>
<dbReference type="Proteomes" id="UP000198571">
    <property type="component" value="Unassembled WGS sequence"/>
</dbReference>
<proteinExistence type="inferred from homology"/>
<evidence type="ECO:0000256" key="4">
    <source>
        <dbReference type="ARBA" id="ARBA00023239"/>
    </source>
</evidence>
<dbReference type="EC" id="4.2.1.75" evidence="3 9"/>
<dbReference type="GO" id="GO:0004852">
    <property type="term" value="F:uroporphyrinogen-III synthase activity"/>
    <property type="evidence" value="ECO:0007669"/>
    <property type="project" value="UniProtKB-UniRule"/>
</dbReference>
<dbReference type="EMBL" id="FOGT01000005">
    <property type="protein sequence ID" value="SER91759.1"/>
    <property type="molecule type" value="Genomic_DNA"/>
</dbReference>
<dbReference type="GO" id="GO:0008168">
    <property type="term" value="F:methyltransferase activity"/>
    <property type="evidence" value="ECO:0007669"/>
    <property type="project" value="UniProtKB-KW"/>
</dbReference>
<evidence type="ECO:0000256" key="7">
    <source>
        <dbReference type="ARBA" id="ARBA00040167"/>
    </source>
</evidence>
<accession>A0A1H9T4U5</accession>
<dbReference type="UniPathway" id="UPA00251">
    <property type="reaction ID" value="UER00320"/>
</dbReference>
<dbReference type="GO" id="GO:0006782">
    <property type="term" value="P:protoporphyrinogen IX biosynthetic process"/>
    <property type="evidence" value="ECO:0007669"/>
    <property type="project" value="UniProtKB-UniRule"/>
</dbReference>
<evidence type="ECO:0000256" key="8">
    <source>
        <dbReference type="ARBA" id="ARBA00048617"/>
    </source>
</evidence>
<dbReference type="AlphaFoldDB" id="A0A1H9T4U5"/>
<dbReference type="OrthoDB" id="9815856at2"/>
<gene>
    <name evidence="11" type="ORF">SAMN05518684_105102</name>
</gene>
<dbReference type="GO" id="GO:0006780">
    <property type="term" value="P:uroporphyrinogen III biosynthetic process"/>
    <property type="evidence" value="ECO:0007669"/>
    <property type="project" value="UniProtKB-UniRule"/>
</dbReference>
<comment type="similarity">
    <text evidence="2 9">Belongs to the uroporphyrinogen-III synthase family.</text>
</comment>
<evidence type="ECO:0000259" key="10">
    <source>
        <dbReference type="Pfam" id="PF02602"/>
    </source>
</evidence>
<keyword evidence="5 9" id="KW-0627">Porphyrin biosynthesis</keyword>
<reference evidence="12" key="1">
    <citation type="submission" date="2016-10" db="EMBL/GenBank/DDBJ databases">
        <authorList>
            <person name="Varghese N."/>
            <person name="Submissions S."/>
        </authorList>
    </citation>
    <scope>NUCLEOTIDE SEQUENCE [LARGE SCALE GENOMIC DNA]</scope>
    <source>
        <strain evidence="12">S9</strain>
    </source>
</reference>
<evidence type="ECO:0000256" key="6">
    <source>
        <dbReference type="ARBA" id="ARBA00037589"/>
    </source>
</evidence>
<dbReference type="PANTHER" id="PTHR38042">
    <property type="entry name" value="UROPORPHYRINOGEN-III SYNTHASE, CHLOROPLASTIC"/>
    <property type="match status" value="1"/>
</dbReference>
<evidence type="ECO:0000256" key="2">
    <source>
        <dbReference type="ARBA" id="ARBA00008133"/>
    </source>
</evidence>
<dbReference type="CDD" id="cd06578">
    <property type="entry name" value="HemD"/>
    <property type="match status" value="1"/>
</dbReference>
<dbReference type="STRING" id="1601833.SAMN05518684_105102"/>
<evidence type="ECO:0000256" key="1">
    <source>
        <dbReference type="ARBA" id="ARBA00004772"/>
    </source>
</evidence>
<comment type="catalytic activity">
    <reaction evidence="8 9">
        <text>hydroxymethylbilane = uroporphyrinogen III + H2O</text>
        <dbReference type="Rhea" id="RHEA:18965"/>
        <dbReference type="ChEBI" id="CHEBI:15377"/>
        <dbReference type="ChEBI" id="CHEBI:57308"/>
        <dbReference type="ChEBI" id="CHEBI:57845"/>
        <dbReference type="EC" id="4.2.1.75"/>
    </reaction>
</comment>
<evidence type="ECO:0000313" key="12">
    <source>
        <dbReference type="Proteomes" id="UP000198571"/>
    </source>
</evidence>
<keyword evidence="4 9" id="KW-0456">Lyase</keyword>
<dbReference type="InterPro" id="IPR039793">
    <property type="entry name" value="UROS/Hem4"/>
</dbReference>
<dbReference type="SUPFAM" id="SSF69618">
    <property type="entry name" value="HemD-like"/>
    <property type="match status" value="1"/>
</dbReference>
<dbReference type="Gene3D" id="3.40.50.10090">
    <property type="match status" value="2"/>
</dbReference>
<comment type="pathway">
    <text evidence="1 9">Porphyrin-containing compound metabolism; protoporphyrin-IX biosynthesis; coproporphyrinogen-III from 5-aminolevulinate: step 3/4.</text>
</comment>
<feature type="domain" description="Tetrapyrrole biosynthesis uroporphyrinogen III synthase" evidence="10">
    <location>
        <begin position="21"/>
        <end position="248"/>
    </location>
</feature>
<keyword evidence="11" id="KW-0489">Methyltransferase</keyword>
<evidence type="ECO:0000313" key="11">
    <source>
        <dbReference type="EMBL" id="SER91759.1"/>
    </source>
</evidence>
<dbReference type="GO" id="GO:0032259">
    <property type="term" value="P:methylation"/>
    <property type="evidence" value="ECO:0007669"/>
    <property type="project" value="UniProtKB-KW"/>
</dbReference>
<comment type="function">
    <text evidence="6 9">Catalyzes cyclization of the linear tetrapyrrole, hydroxymethylbilane, to the macrocyclic uroporphyrinogen III.</text>
</comment>
<dbReference type="PANTHER" id="PTHR38042:SF1">
    <property type="entry name" value="UROPORPHYRINOGEN-III SYNTHASE, CHLOROPLASTIC"/>
    <property type="match status" value="1"/>
</dbReference>
<evidence type="ECO:0000256" key="5">
    <source>
        <dbReference type="ARBA" id="ARBA00023244"/>
    </source>
</evidence>